<evidence type="ECO:0000256" key="3">
    <source>
        <dbReference type="ARBA" id="ARBA00022729"/>
    </source>
</evidence>
<evidence type="ECO:0000256" key="5">
    <source>
        <dbReference type="SAM" id="Phobius"/>
    </source>
</evidence>
<evidence type="ECO:0000313" key="12">
    <source>
        <dbReference type="Proteomes" id="UP000072618"/>
    </source>
</evidence>
<name>A0A0Z8CJ53_STRSU</name>
<evidence type="ECO:0000259" key="9">
    <source>
        <dbReference type="Pfam" id="PF16569"/>
    </source>
</evidence>
<dbReference type="Pfam" id="PF00746">
    <property type="entry name" value="Gram_pos_anchor"/>
    <property type="match status" value="1"/>
</dbReference>
<dbReference type="Pfam" id="PF17802">
    <property type="entry name" value="SpaA"/>
    <property type="match status" value="1"/>
</dbReference>
<dbReference type="Pfam" id="PF16555">
    <property type="entry name" value="GramPos_pilinD1"/>
    <property type="match status" value="1"/>
</dbReference>
<organism evidence="11 12">
    <name type="scientific">Streptococcus suis</name>
    <dbReference type="NCBI Taxonomy" id="1307"/>
    <lineage>
        <taxon>Bacteria</taxon>
        <taxon>Bacillati</taxon>
        <taxon>Bacillota</taxon>
        <taxon>Bacilli</taxon>
        <taxon>Lactobacillales</taxon>
        <taxon>Streptococcaceae</taxon>
        <taxon>Streptococcus</taxon>
    </lineage>
</organism>
<evidence type="ECO:0000256" key="6">
    <source>
        <dbReference type="SAM" id="SignalP"/>
    </source>
</evidence>
<keyword evidence="1" id="KW-0134">Cell wall</keyword>
<dbReference type="Pfam" id="PF16569">
    <property type="entry name" value="GramPos_pilinBB"/>
    <property type="match status" value="1"/>
</dbReference>
<accession>A0A0Z8CJ53</accession>
<gene>
    <name evidence="11" type="ORF">ERS132394_00033</name>
</gene>
<dbReference type="Proteomes" id="UP000072618">
    <property type="component" value="Unassembled WGS sequence"/>
</dbReference>
<evidence type="ECO:0000259" key="10">
    <source>
        <dbReference type="Pfam" id="PF17802"/>
    </source>
</evidence>
<dbReference type="NCBIfam" id="TIGR04226">
    <property type="entry name" value="RrgB_K2N_iso_D2"/>
    <property type="match status" value="1"/>
</dbReference>
<evidence type="ECO:0000256" key="1">
    <source>
        <dbReference type="ARBA" id="ARBA00022512"/>
    </source>
</evidence>
<dbReference type="AlphaFoldDB" id="A0A0Z8CJ53"/>
<dbReference type="InterPro" id="IPR041033">
    <property type="entry name" value="SpaA_PFL_dom_1"/>
</dbReference>
<dbReference type="Gene3D" id="2.60.40.10">
    <property type="entry name" value="Immunoglobulins"/>
    <property type="match status" value="2"/>
</dbReference>
<evidence type="ECO:0000259" key="7">
    <source>
        <dbReference type="Pfam" id="PF00746"/>
    </source>
</evidence>
<keyword evidence="3 6" id="KW-0732">Signal</keyword>
<dbReference type="Gene3D" id="2.60.40.740">
    <property type="match status" value="1"/>
</dbReference>
<feature type="chain" id="PRO_5038641019" evidence="6">
    <location>
        <begin position="23"/>
        <end position="624"/>
    </location>
</feature>
<keyword evidence="5" id="KW-1133">Transmembrane helix</keyword>
<feature type="signal peptide" evidence="6">
    <location>
        <begin position="1"/>
        <end position="22"/>
    </location>
</feature>
<keyword evidence="2" id="KW-0964">Secreted</keyword>
<dbReference type="RefSeq" id="WP_052506749.1">
    <property type="nucleotide sequence ID" value="NZ_CEFF01000023.1"/>
</dbReference>
<feature type="domain" description="Gram-positive pilin subunit D1 N-terminal" evidence="8">
    <location>
        <begin position="37"/>
        <end position="210"/>
    </location>
</feature>
<proteinExistence type="predicted"/>
<keyword evidence="4" id="KW-0572">Peptidoglycan-anchor</keyword>
<feature type="domain" description="Gram-positive pilin backbone subunit 2 Cna-B-like" evidence="9">
    <location>
        <begin position="232"/>
        <end position="348"/>
    </location>
</feature>
<dbReference type="InterPro" id="IPR032364">
    <property type="entry name" value="GramPos_pilinD1_N"/>
</dbReference>
<keyword evidence="5" id="KW-0812">Transmembrane</keyword>
<reference evidence="11 12" key="1">
    <citation type="submission" date="2016-02" db="EMBL/GenBank/DDBJ databases">
        <authorList>
            <consortium name="Pathogen Informatics"/>
        </authorList>
    </citation>
    <scope>NUCLEOTIDE SEQUENCE [LARGE SCALE GENOMIC DNA]</scope>
    <source>
        <strain evidence="11 12">LSS32</strain>
    </source>
</reference>
<dbReference type="InterPro" id="IPR032334">
    <property type="entry name" value="GramPos_pilinBB"/>
</dbReference>
<feature type="transmembrane region" description="Helical" evidence="5">
    <location>
        <begin position="594"/>
        <end position="616"/>
    </location>
</feature>
<keyword evidence="5" id="KW-0472">Membrane</keyword>
<feature type="domain" description="SpaA-like prealbumin fold" evidence="10">
    <location>
        <begin position="473"/>
        <end position="565"/>
    </location>
</feature>
<evidence type="ECO:0000256" key="4">
    <source>
        <dbReference type="ARBA" id="ARBA00023088"/>
    </source>
</evidence>
<dbReference type="InterPro" id="IPR026466">
    <property type="entry name" value="Fim_isopep_form_D2_dom"/>
</dbReference>
<protein>
    <submittedName>
        <fullName evidence="11">Cell wall surface anchor family protein</fullName>
    </submittedName>
</protein>
<dbReference type="Gene3D" id="2.60.40.1140">
    <property type="entry name" value="Collagen-binding surface protein Cna, B-type domain"/>
    <property type="match status" value="1"/>
</dbReference>
<dbReference type="InterPro" id="IPR013783">
    <property type="entry name" value="Ig-like_fold"/>
</dbReference>
<dbReference type="NCBIfam" id="TIGR01167">
    <property type="entry name" value="LPXTG_anchor"/>
    <property type="match status" value="1"/>
</dbReference>
<feature type="domain" description="Gram-positive cocci surface proteins LPxTG" evidence="7">
    <location>
        <begin position="585"/>
        <end position="620"/>
    </location>
</feature>
<dbReference type="InterPro" id="IPR019931">
    <property type="entry name" value="LPXTG_anchor"/>
</dbReference>
<evidence type="ECO:0000313" key="11">
    <source>
        <dbReference type="EMBL" id="CYU26302.1"/>
    </source>
</evidence>
<evidence type="ECO:0000259" key="8">
    <source>
        <dbReference type="Pfam" id="PF16555"/>
    </source>
</evidence>
<dbReference type="EMBL" id="FIGJ01000001">
    <property type="protein sequence ID" value="CYU26302.1"/>
    <property type="molecule type" value="Genomic_DNA"/>
</dbReference>
<sequence>MKKLTKLFSLLTVLLTMFGPLGNLRHLVHADDAQPHKTAVVVHKVLMTPEQLENFNHDQKQVTNKYVGNQIQNFGEYFGEGSKEIGGVNFKVWTKVDRAEDGVTKTGIELGIAEDNNNYKLNQSYPDGVVTLADSQGATFELEDGTHIFVEDKENSPYYNKDGVTTEKDASKELTQSKAVPFKLELPVTKPDGQGYFDLQTKLHVYPKNTEDKPDVKKTFGDGNTGVKEYDVGTKIPYNITTRIPKGSTYRTLIWDDLMVNGLDFDVTTGVQIVSKEVPGFNDEHYSVEKDIRGFVLKVNQKGLNLIEETAKTQDVNFTLTYNGVLNTSAQINTQIPNKVTFHFGNRPRNFNDEKPKPVTPNGDNKIRVNKNWSTSKNKKEITFFVYEKETGTKVGEFKMTADEQSKEYSEGLKPGTEYIVVEQPVDGHIPSYTVEQGDDKKHILSVTNNPSDNPPPVVPEEPKVITYGKRFVKTNDVDLQQSEKLQGAKFVVKNTENKYLVLDSTAKDVTAVWVDSKETATQFESKENGQFEVKGLKAGRYYLEEIKAPNGYALLSNAVEFEVSPTSWGDSEVLSETNFLQIRNKKVTIPQTGGIGTLVFTVVGLSVMAFAYIAMKKRQAEDA</sequence>
<evidence type="ECO:0000256" key="2">
    <source>
        <dbReference type="ARBA" id="ARBA00022525"/>
    </source>
</evidence>